<dbReference type="AlphaFoldDB" id="A0A2C9V882"/>
<protein>
    <recommendedName>
        <fullName evidence="2">FAD/NAD(P)-binding domain-containing protein</fullName>
    </recommendedName>
</protein>
<organism evidence="1">
    <name type="scientific">Manihot esculenta</name>
    <name type="common">Cassava</name>
    <name type="synonym">Jatropha manihot</name>
    <dbReference type="NCBI Taxonomy" id="3983"/>
    <lineage>
        <taxon>Eukaryota</taxon>
        <taxon>Viridiplantae</taxon>
        <taxon>Streptophyta</taxon>
        <taxon>Embryophyta</taxon>
        <taxon>Tracheophyta</taxon>
        <taxon>Spermatophyta</taxon>
        <taxon>Magnoliopsida</taxon>
        <taxon>eudicotyledons</taxon>
        <taxon>Gunneridae</taxon>
        <taxon>Pentapetalae</taxon>
        <taxon>rosids</taxon>
        <taxon>fabids</taxon>
        <taxon>Malpighiales</taxon>
        <taxon>Euphorbiaceae</taxon>
        <taxon>Crotonoideae</taxon>
        <taxon>Manihoteae</taxon>
        <taxon>Manihot</taxon>
    </lineage>
</organism>
<proteinExistence type="predicted"/>
<reference evidence="1" key="1">
    <citation type="submission" date="2016-02" db="EMBL/GenBank/DDBJ databases">
        <title>WGS assembly of Manihot esculenta.</title>
        <authorList>
            <person name="Bredeson J.V."/>
            <person name="Prochnik S.E."/>
            <person name="Lyons J.B."/>
            <person name="Schmutz J."/>
            <person name="Grimwood J."/>
            <person name="Vrebalov J."/>
            <person name="Bart R.S."/>
            <person name="Amuge T."/>
            <person name="Ferguson M.E."/>
            <person name="Green R."/>
            <person name="Putnam N."/>
            <person name="Stites J."/>
            <person name="Rounsley S."/>
            <person name="Rokhsar D.S."/>
        </authorList>
    </citation>
    <scope>NUCLEOTIDE SEQUENCE [LARGE SCALE GENOMIC DNA]</scope>
    <source>
        <tissue evidence="1">Leaf</tissue>
    </source>
</reference>
<name>A0A2C9V882_MANES</name>
<dbReference type="InterPro" id="IPR036188">
    <property type="entry name" value="FAD/NAD-bd_sf"/>
</dbReference>
<evidence type="ECO:0008006" key="2">
    <source>
        <dbReference type="Google" id="ProtNLM"/>
    </source>
</evidence>
<gene>
    <name evidence="1" type="ORF">MANES_09G058600</name>
</gene>
<dbReference type="EMBL" id="CM004395">
    <property type="protein sequence ID" value="OAY40905.1"/>
    <property type="molecule type" value="Genomic_DNA"/>
</dbReference>
<accession>A0A2C9V882</accession>
<evidence type="ECO:0000313" key="1">
    <source>
        <dbReference type="EMBL" id="OAY40905.1"/>
    </source>
</evidence>
<dbReference type="STRING" id="3983.A0A2C9V882"/>
<sequence>MAEKTFKYVIVGGGVAAGYAAREFGKQGVKPGELAIISKEAVCFFLHSVRSLSCTNVNFIGL</sequence>
<dbReference type="Gene3D" id="3.50.50.60">
    <property type="entry name" value="FAD/NAD(P)-binding domain"/>
    <property type="match status" value="1"/>
</dbReference>